<dbReference type="Proteomes" id="UP000572680">
    <property type="component" value="Unassembled WGS sequence"/>
</dbReference>
<evidence type="ECO:0000313" key="1">
    <source>
        <dbReference type="EMBL" id="MBA8955830.1"/>
    </source>
</evidence>
<dbReference type="AlphaFoldDB" id="A0A7W3LX58"/>
<sequence>MPKIPSAAVAASGLIGGYATARFTRRRELGGAVLAAAGAWCARDWARTAGPVPAAALTAIYLGGFGGSHPLAKRTGAWPAVLGVAAVSAASAYAVSDRRSE</sequence>
<gene>
    <name evidence="1" type="ORF">HNR61_007512</name>
</gene>
<name>A0A7W3LX58_ACTNM</name>
<dbReference type="EMBL" id="JACJIA010000013">
    <property type="protein sequence ID" value="MBA8955830.1"/>
    <property type="molecule type" value="Genomic_DNA"/>
</dbReference>
<evidence type="ECO:0000313" key="2">
    <source>
        <dbReference type="Proteomes" id="UP000572680"/>
    </source>
</evidence>
<protein>
    <submittedName>
        <fullName evidence="1">Uncharacterized protein</fullName>
    </submittedName>
</protein>
<dbReference type="RefSeq" id="WP_067820027.1">
    <property type="nucleotide sequence ID" value="NZ_BAAALP010000079.1"/>
</dbReference>
<comment type="caution">
    <text evidence="1">The sequence shown here is derived from an EMBL/GenBank/DDBJ whole genome shotgun (WGS) entry which is preliminary data.</text>
</comment>
<reference evidence="1 2" key="1">
    <citation type="submission" date="2020-08" db="EMBL/GenBank/DDBJ databases">
        <title>Genomic Encyclopedia of Type Strains, Phase IV (KMG-IV): sequencing the most valuable type-strain genomes for metagenomic binning, comparative biology and taxonomic classification.</title>
        <authorList>
            <person name="Goeker M."/>
        </authorList>
    </citation>
    <scope>NUCLEOTIDE SEQUENCE [LARGE SCALE GENOMIC DNA]</scope>
    <source>
        <strain evidence="1 2">DSM 44197</strain>
    </source>
</reference>
<organism evidence="1 2">
    <name type="scientific">Actinomadura namibiensis</name>
    <dbReference type="NCBI Taxonomy" id="182080"/>
    <lineage>
        <taxon>Bacteria</taxon>
        <taxon>Bacillati</taxon>
        <taxon>Actinomycetota</taxon>
        <taxon>Actinomycetes</taxon>
        <taxon>Streptosporangiales</taxon>
        <taxon>Thermomonosporaceae</taxon>
        <taxon>Actinomadura</taxon>
    </lineage>
</organism>
<keyword evidence="2" id="KW-1185">Reference proteome</keyword>
<proteinExistence type="predicted"/>
<accession>A0A7W3LX58</accession>